<sequence>MTSTKEQIQAIRTALTPARMSTYEKAANSREGDDPSALNLYVWNAQLSGAFMAPLHICEVVVRNAISDALEEKYGQRWPWSSGFEQSLPSPPVGYNPRQDLFNARRGAHTAGKVIPELKFAFWQRMFTRRHDHRLWNAHLTRILPVLDATKSVQELRQDLYEDLEAIRRLRNRIAHHEPIFNRNLAEDFERISRLIAYRSTITANWMEAHQQVRALLATGP</sequence>
<proteinExistence type="predicted"/>
<organism evidence="1 2">
    <name type="scientific">Vreelandella arcis</name>
    <dbReference type="NCBI Taxonomy" id="416873"/>
    <lineage>
        <taxon>Bacteria</taxon>
        <taxon>Pseudomonadati</taxon>
        <taxon>Pseudomonadota</taxon>
        <taxon>Gammaproteobacteria</taxon>
        <taxon>Oceanospirillales</taxon>
        <taxon>Halomonadaceae</taxon>
        <taxon>Vreelandella</taxon>
    </lineage>
</organism>
<evidence type="ECO:0000313" key="2">
    <source>
        <dbReference type="Proteomes" id="UP000199677"/>
    </source>
</evidence>
<gene>
    <name evidence="1" type="ORF">SAMN04487951_103255</name>
</gene>
<protein>
    <recommendedName>
        <fullName evidence="3">Abi-like protein</fullName>
    </recommendedName>
</protein>
<evidence type="ECO:0008006" key="3">
    <source>
        <dbReference type="Google" id="ProtNLM"/>
    </source>
</evidence>
<evidence type="ECO:0000313" key="1">
    <source>
        <dbReference type="EMBL" id="SDN24752.1"/>
    </source>
</evidence>
<dbReference type="Proteomes" id="UP000199677">
    <property type="component" value="Unassembled WGS sequence"/>
</dbReference>
<reference evidence="2" key="1">
    <citation type="submission" date="2016-10" db="EMBL/GenBank/DDBJ databases">
        <authorList>
            <person name="Varghese N."/>
            <person name="Submissions S."/>
        </authorList>
    </citation>
    <scope>NUCLEOTIDE SEQUENCE [LARGE SCALE GENOMIC DNA]</scope>
    <source>
        <strain evidence="2">CGMCC 1.6494</strain>
    </source>
</reference>
<dbReference type="RefSeq" id="WP_211605050.1">
    <property type="nucleotide sequence ID" value="NZ_FNII01000003.1"/>
</dbReference>
<dbReference type="EMBL" id="FNII01000003">
    <property type="protein sequence ID" value="SDN24752.1"/>
    <property type="molecule type" value="Genomic_DNA"/>
</dbReference>
<dbReference type="AlphaFoldDB" id="A0A1G9ZSZ8"/>
<accession>A0A1G9ZSZ8</accession>
<name>A0A1G9ZSZ8_9GAMM</name>
<dbReference type="STRING" id="416873.SAMN04487951_103255"/>
<keyword evidence="2" id="KW-1185">Reference proteome</keyword>